<accession>A0ABS8DB59</accession>
<dbReference type="SUPFAM" id="SSF47413">
    <property type="entry name" value="lambda repressor-like DNA-binding domains"/>
    <property type="match status" value="1"/>
</dbReference>
<dbReference type="PANTHER" id="PTHR46797">
    <property type="entry name" value="HTH-TYPE TRANSCRIPTIONAL REGULATOR"/>
    <property type="match status" value="1"/>
</dbReference>
<name>A0ABS8DB59_9FIRM</name>
<dbReference type="PROSITE" id="PS50943">
    <property type="entry name" value="HTH_CROC1"/>
    <property type="match status" value="1"/>
</dbReference>
<sequence>MKKSFGDRVREARKNAGLTQAELAQKMNLSETTISRIENGSQVTSFETMVEFSDGLNVHLDFLLCDYLSGVSAEHDPVVQEILELLAPLPDNYRRYVRDNLIHVIEAFPTPSGKPSKKSAKQS</sequence>
<organism evidence="3 4">
    <name type="scientific">Bariatricus massiliensis</name>
    <dbReference type="NCBI Taxonomy" id="1745713"/>
    <lineage>
        <taxon>Bacteria</taxon>
        <taxon>Bacillati</taxon>
        <taxon>Bacillota</taxon>
        <taxon>Clostridia</taxon>
        <taxon>Lachnospirales</taxon>
        <taxon>Lachnospiraceae</taxon>
        <taxon>Bariatricus</taxon>
    </lineage>
</organism>
<feature type="domain" description="HTH cro/C1-type" evidence="2">
    <location>
        <begin position="9"/>
        <end position="63"/>
    </location>
</feature>
<dbReference type="RefSeq" id="WP_066731539.1">
    <property type="nucleotide sequence ID" value="NZ_JAJCIQ010000001.1"/>
</dbReference>
<evidence type="ECO:0000259" key="2">
    <source>
        <dbReference type="PROSITE" id="PS50943"/>
    </source>
</evidence>
<dbReference type="Proteomes" id="UP001299546">
    <property type="component" value="Unassembled WGS sequence"/>
</dbReference>
<evidence type="ECO:0000313" key="3">
    <source>
        <dbReference type="EMBL" id="MCB7385672.1"/>
    </source>
</evidence>
<evidence type="ECO:0000313" key="4">
    <source>
        <dbReference type="Proteomes" id="UP001299546"/>
    </source>
</evidence>
<keyword evidence="1" id="KW-0238">DNA-binding</keyword>
<dbReference type="InterPro" id="IPR001387">
    <property type="entry name" value="Cro/C1-type_HTH"/>
</dbReference>
<protein>
    <submittedName>
        <fullName evidence="3">Helix-turn-helix domain-containing protein</fullName>
    </submittedName>
</protein>
<reference evidence="3 4" key="1">
    <citation type="submission" date="2021-10" db="EMBL/GenBank/DDBJ databases">
        <title>Collection of gut derived symbiotic bacterial strains cultured from healthy donors.</title>
        <authorList>
            <person name="Lin H."/>
            <person name="Littmann E."/>
            <person name="Kohout C."/>
            <person name="Pamer E.G."/>
        </authorList>
    </citation>
    <scope>NUCLEOTIDE SEQUENCE [LARGE SCALE GENOMIC DNA]</scope>
    <source>
        <strain evidence="3 4">DFI.1.165</strain>
    </source>
</reference>
<keyword evidence="4" id="KW-1185">Reference proteome</keyword>
<dbReference type="SMART" id="SM00530">
    <property type="entry name" value="HTH_XRE"/>
    <property type="match status" value="1"/>
</dbReference>
<comment type="caution">
    <text evidence="3">The sequence shown here is derived from an EMBL/GenBank/DDBJ whole genome shotgun (WGS) entry which is preliminary data.</text>
</comment>
<dbReference type="Pfam" id="PF01381">
    <property type="entry name" value="HTH_3"/>
    <property type="match status" value="1"/>
</dbReference>
<dbReference type="EMBL" id="JAJCIS010000001">
    <property type="protein sequence ID" value="MCB7385672.1"/>
    <property type="molecule type" value="Genomic_DNA"/>
</dbReference>
<dbReference type="CDD" id="cd00093">
    <property type="entry name" value="HTH_XRE"/>
    <property type="match status" value="1"/>
</dbReference>
<dbReference type="PANTHER" id="PTHR46797:SF1">
    <property type="entry name" value="METHYLPHOSPHONATE SYNTHASE"/>
    <property type="match status" value="1"/>
</dbReference>
<dbReference type="InterPro" id="IPR010982">
    <property type="entry name" value="Lambda_DNA-bd_dom_sf"/>
</dbReference>
<gene>
    <name evidence="3" type="ORF">LIZ65_00070</name>
</gene>
<dbReference type="Gene3D" id="1.10.260.40">
    <property type="entry name" value="lambda repressor-like DNA-binding domains"/>
    <property type="match status" value="1"/>
</dbReference>
<evidence type="ECO:0000256" key="1">
    <source>
        <dbReference type="ARBA" id="ARBA00023125"/>
    </source>
</evidence>
<dbReference type="InterPro" id="IPR050807">
    <property type="entry name" value="TransReg_Diox_bact_type"/>
</dbReference>
<proteinExistence type="predicted"/>